<proteinExistence type="predicted"/>
<feature type="transmembrane region" description="Helical" evidence="2">
    <location>
        <begin position="12"/>
        <end position="30"/>
    </location>
</feature>
<name>A0A081BP63_9BACT</name>
<dbReference type="SUPFAM" id="SSF158472">
    <property type="entry name" value="HAMP domain-like"/>
    <property type="match status" value="1"/>
</dbReference>
<dbReference type="PROSITE" id="PS50885">
    <property type="entry name" value="HAMP"/>
    <property type="match status" value="1"/>
</dbReference>
<evidence type="ECO:0000313" key="5">
    <source>
        <dbReference type="Proteomes" id="UP000030700"/>
    </source>
</evidence>
<dbReference type="SMART" id="SM00331">
    <property type="entry name" value="PP2C_SIG"/>
    <property type="match status" value="1"/>
</dbReference>
<dbReference type="SMART" id="SM00304">
    <property type="entry name" value="HAMP"/>
    <property type="match status" value="1"/>
</dbReference>
<dbReference type="STRING" id="1499966.U14_03430"/>
<dbReference type="InterPro" id="IPR036457">
    <property type="entry name" value="PPM-type-like_dom_sf"/>
</dbReference>
<dbReference type="Proteomes" id="UP000030700">
    <property type="component" value="Unassembled WGS sequence"/>
</dbReference>
<feature type="domain" description="HAMP" evidence="3">
    <location>
        <begin position="360"/>
        <end position="412"/>
    </location>
</feature>
<keyword evidence="1" id="KW-0378">Hydrolase</keyword>
<dbReference type="Gene3D" id="3.60.40.10">
    <property type="entry name" value="PPM-type phosphatase domain"/>
    <property type="match status" value="1"/>
</dbReference>
<dbReference type="HOGENOM" id="CLU_413159_0_0_0"/>
<organism evidence="4">
    <name type="scientific">Candidatus Moduliflexus flocculans</name>
    <dbReference type="NCBI Taxonomy" id="1499966"/>
    <lineage>
        <taxon>Bacteria</taxon>
        <taxon>Candidatus Moduliflexota</taxon>
        <taxon>Candidatus Moduliflexia</taxon>
        <taxon>Candidatus Moduliflexales</taxon>
        <taxon>Candidatus Moduliflexaceae</taxon>
    </lineage>
</organism>
<dbReference type="InterPro" id="IPR003660">
    <property type="entry name" value="HAMP_dom"/>
</dbReference>
<evidence type="ECO:0000256" key="1">
    <source>
        <dbReference type="ARBA" id="ARBA00022801"/>
    </source>
</evidence>
<dbReference type="PANTHER" id="PTHR43156">
    <property type="entry name" value="STAGE II SPORULATION PROTEIN E-RELATED"/>
    <property type="match status" value="1"/>
</dbReference>
<evidence type="ECO:0000256" key="2">
    <source>
        <dbReference type="SAM" id="Phobius"/>
    </source>
</evidence>
<keyword evidence="2" id="KW-1133">Transmembrane helix</keyword>
<dbReference type="Pfam" id="PF00672">
    <property type="entry name" value="HAMP"/>
    <property type="match status" value="1"/>
</dbReference>
<dbReference type="InterPro" id="IPR052016">
    <property type="entry name" value="Bact_Sigma-Reg"/>
</dbReference>
<dbReference type="CDD" id="cd06225">
    <property type="entry name" value="HAMP"/>
    <property type="match status" value="1"/>
</dbReference>
<keyword evidence="5" id="KW-1185">Reference proteome</keyword>
<dbReference type="PANTHER" id="PTHR43156:SF2">
    <property type="entry name" value="STAGE II SPORULATION PROTEIN E"/>
    <property type="match status" value="1"/>
</dbReference>
<dbReference type="EMBL" id="DF820458">
    <property type="protein sequence ID" value="GAK52179.1"/>
    <property type="molecule type" value="Genomic_DNA"/>
</dbReference>
<protein>
    <submittedName>
        <fullName evidence="4">Phosphoserine phosphatase</fullName>
    </submittedName>
</protein>
<accession>A0A081BP63</accession>
<dbReference type="InterPro" id="IPR001932">
    <property type="entry name" value="PPM-type_phosphatase-like_dom"/>
</dbReference>
<evidence type="ECO:0000259" key="3">
    <source>
        <dbReference type="PROSITE" id="PS50885"/>
    </source>
</evidence>
<evidence type="ECO:0000313" key="4">
    <source>
        <dbReference type="EMBL" id="GAK52179.1"/>
    </source>
</evidence>
<reference evidence="4" key="1">
    <citation type="journal article" date="2015" name="PeerJ">
        <title>First genomic representation of candidate bacterial phylum KSB3 points to enhanced environmental sensing as a trigger of wastewater bulking.</title>
        <authorList>
            <person name="Sekiguchi Y."/>
            <person name="Ohashi A."/>
            <person name="Parks D.H."/>
            <person name="Yamauchi T."/>
            <person name="Tyson G.W."/>
            <person name="Hugenholtz P."/>
        </authorList>
    </citation>
    <scope>NUCLEOTIDE SEQUENCE [LARGE SCALE GENOMIC DNA]</scope>
</reference>
<dbReference type="Gene3D" id="6.10.340.10">
    <property type="match status" value="1"/>
</dbReference>
<keyword evidence="2" id="KW-0812">Transmembrane</keyword>
<dbReference type="AlphaFoldDB" id="A0A081BP63"/>
<keyword evidence="2" id="KW-0472">Membrane</keyword>
<sequence length="664" mass="74904">MRLRQKILARIYLLTLLLVLAMSVTYFYLFTKDMRERSQYALTNAFMQVFDDLHTRAEAISSKIEHFLGNSIANPMYMIGMFQEQRDPSQPPTIWYIKKLMTYMNAITQGMYEFSALTEASQIILYDKQGRLLALYRNNGMQPIIGANLAELGDGMFVEFRPDDRWYALIQNLDEIRAAARPDDVPLTYPDTMPDKMQVSLNTLQSRLAIEFRLPIIDQGSVLGVCVIQLALGQNDAARYARLSGAEVNFFAGRTFSAGTLPSFSELPEKFAAASHPLNMLDLNSLSHFPLRFDQMETNGHGYYQASAILGQPGQPVGAITIHYPRHLEEQQRRRFLAIAGSITLLFSIFAILEAFGMSGAIVRPIYQLAAAMKELQAGNFDADAHITTGDELQTLSEAFHTMGLELKDNLKRKEEQERLRREMELARRIQTAILPTHFRHDGLEIEATMLTAEEVGGDYYDVLHDKDGTLWLGIGDVSGHGVTPGLIMLMAQTIHTTVATHLQHRPNEVIAAINRVLYHNVRERLGEDHFMTFTALKYLGEGQFEHAGAHLTMLVYRRAATAIELIKTDGVFLNFIPEIADVTTNGVFKLEIGDVLVLYTDGLTESFAPDGTMLDIQGFQKIILAHAEEPLLAMRDGILNDVLDWCHQERKDDMSLLLVRRVH</sequence>
<dbReference type="GO" id="GO:0016791">
    <property type="term" value="F:phosphatase activity"/>
    <property type="evidence" value="ECO:0007669"/>
    <property type="project" value="TreeGrafter"/>
</dbReference>
<dbReference type="GO" id="GO:0016020">
    <property type="term" value="C:membrane"/>
    <property type="evidence" value="ECO:0007669"/>
    <property type="project" value="InterPro"/>
</dbReference>
<dbReference type="Pfam" id="PF07228">
    <property type="entry name" value="SpoIIE"/>
    <property type="match status" value="1"/>
</dbReference>
<gene>
    <name evidence="4" type="ORF">U14_03430</name>
</gene>
<dbReference type="GO" id="GO:0007165">
    <property type="term" value="P:signal transduction"/>
    <property type="evidence" value="ECO:0007669"/>
    <property type="project" value="InterPro"/>
</dbReference>